<gene>
    <name evidence="2" type="ORF">SRO942_LOCUS41332</name>
</gene>
<reference evidence="2" key="1">
    <citation type="submission" date="2021-02" db="EMBL/GenBank/DDBJ databases">
        <authorList>
            <person name="Nowell W R."/>
        </authorList>
    </citation>
    <scope>NUCLEOTIDE SEQUENCE</scope>
</reference>
<evidence type="ECO:0000256" key="1">
    <source>
        <dbReference type="SAM" id="SignalP"/>
    </source>
</evidence>
<evidence type="ECO:0000313" key="2">
    <source>
        <dbReference type="EMBL" id="CAF4434296.1"/>
    </source>
</evidence>
<protein>
    <submittedName>
        <fullName evidence="2">Uncharacterized protein</fullName>
    </submittedName>
</protein>
<sequence>MVGIWILLVFGNCVSCVEQMKMMLDNNSIKTSNDPLIDINTELKQGEDEMKSGTLNGQAWSLITRMLYNVQRLHSNMLVKSVTDIENNKHNVDFLTSEQKLVLYWQLFSKNPSITSLNMSMASLLKHLIYEQNIDFVKQNVSNEKNETELVIIVQLRISTTFALPTNGDDQSGRKTFWGIRKNCYKSVITILSEL</sequence>
<proteinExistence type="predicted"/>
<comment type="caution">
    <text evidence="2">The sequence shown here is derived from an EMBL/GenBank/DDBJ whole genome shotgun (WGS) entry which is preliminary data.</text>
</comment>
<feature type="chain" id="PRO_5035725046" evidence="1">
    <location>
        <begin position="17"/>
        <end position="195"/>
    </location>
</feature>
<accession>A0A8S2WCG5</accession>
<name>A0A8S2WCG5_9BILA</name>
<dbReference type="AlphaFoldDB" id="A0A8S2WCG5"/>
<keyword evidence="1" id="KW-0732">Signal</keyword>
<evidence type="ECO:0000313" key="3">
    <source>
        <dbReference type="Proteomes" id="UP000681722"/>
    </source>
</evidence>
<dbReference type="Proteomes" id="UP000681722">
    <property type="component" value="Unassembled WGS sequence"/>
</dbReference>
<feature type="signal peptide" evidence="1">
    <location>
        <begin position="1"/>
        <end position="16"/>
    </location>
</feature>
<organism evidence="2 3">
    <name type="scientific">Didymodactylos carnosus</name>
    <dbReference type="NCBI Taxonomy" id="1234261"/>
    <lineage>
        <taxon>Eukaryota</taxon>
        <taxon>Metazoa</taxon>
        <taxon>Spiralia</taxon>
        <taxon>Gnathifera</taxon>
        <taxon>Rotifera</taxon>
        <taxon>Eurotatoria</taxon>
        <taxon>Bdelloidea</taxon>
        <taxon>Philodinida</taxon>
        <taxon>Philodinidae</taxon>
        <taxon>Didymodactylos</taxon>
    </lineage>
</organism>
<dbReference type="EMBL" id="CAJOBC010095686">
    <property type="protein sequence ID" value="CAF4434296.1"/>
    <property type="molecule type" value="Genomic_DNA"/>
</dbReference>